<evidence type="ECO:0008006" key="4">
    <source>
        <dbReference type="Google" id="ProtNLM"/>
    </source>
</evidence>
<gene>
    <name evidence="2" type="ORF">DFH08DRAFT_944258</name>
</gene>
<sequence length="245" mass="27977">MAPRPTEICENCTVTQLDLRRCSGCSLVRYCVRVASLLFFYSRIFRRGKAHWKIHKLDCRLNVEMAKKAEALGPDHSDQLKAISKWSDHFSVVIGGASAHAMDIMNHPDRIDDEVVIIYVHFFGPAAKPPYTHSVVNAEVIPLAPLRASALAISPQRLELFERNLSPRPGMLRVLLVDRRFPWSHTKPFVVPSNIARWSRDDLWFEHLQRAVTRPGEALPPRQRPPRADEMHDLHDNNQSGILDL</sequence>
<evidence type="ECO:0000313" key="3">
    <source>
        <dbReference type="Proteomes" id="UP001218218"/>
    </source>
</evidence>
<comment type="caution">
    <text evidence="2">The sequence shown here is derived from an EMBL/GenBank/DDBJ whole genome shotgun (WGS) entry which is preliminary data.</text>
</comment>
<feature type="compositionally biased region" description="Basic and acidic residues" evidence="1">
    <location>
        <begin position="226"/>
        <end position="236"/>
    </location>
</feature>
<dbReference type="Proteomes" id="UP001218218">
    <property type="component" value="Unassembled WGS sequence"/>
</dbReference>
<dbReference type="AlphaFoldDB" id="A0AAD6Z6L4"/>
<accession>A0AAD6Z6L4</accession>
<protein>
    <recommendedName>
        <fullName evidence="4">MYND-type domain-containing protein</fullName>
    </recommendedName>
</protein>
<feature type="region of interest" description="Disordered" evidence="1">
    <location>
        <begin position="215"/>
        <end position="245"/>
    </location>
</feature>
<evidence type="ECO:0000256" key="1">
    <source>
        <dbReference type="SAM" id="MobiDB-lite"/>
    </source>
</evidence>
<name>A0AAD6Z6L4_9AGAR</name>
<reference evidence="2" key="1">
    <citation type="submission" date="2023-03" db="EMBL/GenBank/DDBJ databases">
        <title>Massive genome expansion in bonnet fungi (Mycena s.s.) driven by repeated elements and novel gene families across ecological guilds.</title>
        <authorList>
            <consortium name="Lawrence Berkeley National Laboratory"/>
            <person name="Harder C.B."/>
            <person name="Miyauchi S."/>
            <person name="Viragh M."/>
            <person name="Kuo A."/>
            <person name="Thoen E."/>
            <person name="Andreopoulos B."/>
            <person name="Lu D."/>
            <person name="Skrede I."/>
            <person name="Drula E."/>
            <person name="Henrissat B."/>
            <person name="Morin E."/>
            <person name="Kohler A."/>
            <person name="Barry K."/>
            <person name="LaButti K."/>
            <person name="Morin E."/>
            <person name="Salamov A."/>
            <person name="Lipzen A."/>
            <person name="Mereny Z."/>
            <person name="Hegedus B."/>
            <person name="Baldrian P."/>
            <person name="Stursova M."/>
            <person name="Weitz H."/>
            <person name="Taylor A."/>
            <person name="Grigoriev I.V."/>
            <person name="Nagy L.G."/>
            <person name="Martin F."/>
            <person name="Kauserud H."/>
        </authorList>
    </citation>
    <scope>NUCLEOTIDE SEQUENCE</scope>
    <source>
        <strain evidence="2">CBHHK002</strain>
    </source>
</reference>
<proteinExistence type="predicted"/>
<evidence type="ECO:0000313" key="2">
    <source>
        <dbReference type="EMBL" id="KAJ7309379.1"/>
    </source>
</evidence>
<organism evidence="2 3">
    <name type="scientific">Mycena albidolilacea</name>
    <dbReference type="NCBI Taxonomy" id="1033008"/>
    <lineage>
        <taxon>Eukaryota</taxon>
        <taxon>Fungi</taxon>
        <taxon>Dikarya</taxon>
        <taxon>Basidiomycota</taxon>
        <taxon>Agaricomycotina</taxon>
        <taxon>Agaricomycetes</taxon>
        <taxon>Agaricomycetidae</taxon>
        <taxon>Agaricales</taxon>
        <taxon>Marasmiineae</taxon>
        <taxon>Mycenaceae</taxon>
        <taxon>Mycena</taxon>
    </lineage>
</organism>
<dbReference type="Gene3D" id="6.10.140.2220">
    <property type="match status" value="1"/>
</dbReference>
<keyword evidence="3" id="KW-1185">Reference proteome</keyword>
<dbReference type="EMBL" id="JARIHO010000082">
    <property type="protein sequence ID" value="KAJ7309379.1"/>
    <property type="molecule type" value="Genomic_DNA"/>
</dbReference>